<name>A0ABT2GBL0_9BACT</name>
<keyword evidence="1" id="KW-0812">Transmembrane</keyword>
<feature type="chain" id="PRO_5046703273" description="TonB-dependent outer membrane receptor, SusC/RagA subfamily, signature region" evidence="3">
    <location>
        <begin position="19"/>
        <end position="249"/>
    </location>
</feature>
<dbReference type="InterPro" id="IPR039426">
    <property type="entry name" value="TonB-dep_rcpt-like"/>
</dbReference>
<organism evidence="4 5">
    <name type="scientific">Algoriphagus limi</name>
    <dbReference type="NCBI Taxonomy" id="2975273"/>
    <lineage>
        <taxon>Bacteria</taxon>
        <taxon>Pseudomonadati</taxon>
        <taxon>Bacteroidota</taxon>
        <taxon>Cytophagia</taxon>
        <taxon>Cytophagales</taxon>
        <taxon>Cyclobacteriaceae</taxon>
        <taxon>Algoriphagus</taxon>
    </lineage>
</organism>
<evidence type="ECO:0000256" key="1">
    <source>
        <dbReference type="PROSITE-ProRule" id="PRU01360"/>
    </source>
</evidence>
<dbReference type="PROSITE" id="PS52016">
    <property type="entry name" value="TONB_DEPENDENT_REC_3"/>
    <property type="match status" value="1"/>
</dbReference>
<protein>
    <recommendedName>
        <fullName evidence="6">TonB-dependent outer membrane receptor, SusC/RagA subfamily, signature region</fullName>
    </recommendedName>
</protein>
<evidence type="ECO:0000313" key="4">
    <source>
        <dbReference type="EMBL" id="MCS5491380.1"/>
    </source>
</evidence>
<accession>A0ABT2GBL0</accession>
<keyword evidence="1" id="KW-0998">Cell outer membrane</keyword>
<reference evidence="4 5" key="1">
    <citation type="submission" date="2022-08" db="EMBL/GenBank/DDBJ databases">
        <title>Algoriphagus sp. CAU 1643 isolated from mud.</title>
        <authorList>
            <person name="Kim W."/>
        </authorList>
    </citation>
    <scope>NUCLEOTIDE SEQUENCE [LARGE SCALE GENOMIC DNA]</scope>
    <source>
        <strain evidence="4 5">CAU 1643</strain>
    </source>
</reference>
<keyword evidence="1" id="KW-0472">Membrane</keyword>
<proteinExistence type="inferred from homology"/>
<keyword evidence="5" id="KW-1185">Reference proteome</keyword>
<keyword evidence="3" id="KW-0732">Signal</keyword>
<comment type="caution">
    <text evidence="4">The sequence shown here is derived from an EMBL/GenBank/DDBJ whole genome shotgun (WGS) entry which is preliminary data.</text>
</comment>
<feature type="coiled-coil region" evidence="2">
    <location>
        <begin position="60"/>
        <end position="108"/>
    </location>
</feature>
<gene>
    <name evidence="4" type="ORF">NY014_13120</name>
</gene>
<dbReference type="SUPFAM" id="SSF56935">
    <property type="entry name" value="Porins"/>
    <property type="match status" value="1"/>
</dbReference>
<comment type="subcellular location">
    <subcellularLocation>
        <location evidence="1">Cell outer membrane</location>
        <topology evidence="1">Multi-pass membrane protein</topology>
    </subcellularLocation>
</comment>
<comment type="similarity">
    <text evidence="1">Belongs to the TonB-dependent receptor family.</text>
</comment>
<keyword evidence="1" id="KW-0813">Transport</keyword>
<dbReference type="InterPro" id="IPR025961">
    <property type="entry name" value="Metal_resist"/>
</dbReference>
<keyword evidence="2" id="KW-0175">Coiled coil</keyword>
<dbReference type="EMBL" id="JANWGH010000003">
    <property type="protein sequence ID" value="MCS5491380.1"/>
    <property type="molecule type" value="Genomic_DNA"/>
</dbReference>
<keyword evidence="1" id="KW-1134">Transmembrane beta strand</keyword>
<evidence type="ECO:0000256" key="2">
    <source>
        <dbReference type="SAM" id="Coils"/>
    </source>
</evidence>
<feature type="signal peptide" evidence="3">
    <location>
        <begin position="1"/>
        <end position="18"/>
    </location>
</feature>
<dbReference type="Gene3D" id="1.20.120.1490">
    <property type="match status" value="1"/>
</dbReference>
<dbReference type="Pfam" id="PF13801">
    <property type="entry name" value="Metal_resist"/>
    <property type="match status" value="1"/>
</dbReference>
<sequence length="249" mass="27163">MKNLFAIALFLLSHLLSAQDIFKKNLYSADQIMEAREKISLTDAQASKIKKIHAENAGEFSTLKWDLDEANSKLEKMLQEPKIDQVAVNRQLDKVLELENQLKKKQLSTLVAIKNELTENQIEMLSQSQVYGLRRVGPTGTSSVIGISGLKSNESVRIGQPVTGYSAVSPESKVGVVVSGTASDDQPLYIIKSDAGTAEKKSSQALDLNPGDIESISVLKDKSATEVYGEKGKNGVIIITLKKGAKFKK</sequence>
<dbReference type="RefSeq" id="WP_259415041.1">
    <property type="nucleotide sequence ID" value="NZ_JANWGH010000003.1"/>
</dbReference>
<evidence type="ECO:0000313" key="5">
    <source>
        <dbReference type="Proteomes" id="UP001206788"/>
    </source>
</evidence>
<evidence type="ECO:0008006" key="6">
    <source>
        <dbReference type="Google" id="ProtNLM"/>
    </source>
</evidence>
<evidence type="ECO:0000256" key="3">
    <source>
        <dbReference type="SAM" id="SignalP"/>
    </source>
</evidence>
<dbReference type="Proteomes" id="UP001206788">
    <property type="component" value="Unassembled WGS sequence"/>
</dbReference>